<evidence type="ECO:0000313" key="2">
    <source>
        <dbReference type="EMBL" id="AAN82305.1"/>
    </source>
</evidence>
<reference evidence="2 3" key="1">
    <citation type="journal article" date="2002" name="Proc. Natl. Acad. Sci. U.S.A.">
        <title>Extensive mosaic structure revealed by the complete genome sequence of uropathogenic Escherichia coli.</title>
        <authorList>
            <person name="Welch R.A."/>
            <person name="Burland V."/>
            <person name="Plunkett G.III."/>
            <person name="Redford P."/>
            <person name="Roesch P."/>
            <person name="Rasko D."/>
            <person name="Buckles E.L."/>
            <person name="Liou S.R."/>
            <person name="Boutin A."/>
            <person name="Hackett J."/>
            <person name="Stroud D."/>
            <person name="Mayhew G.F."/>
            <person name="Rose D.J."/>
            <person name="Zhou S."/>
            <person name="Schwartz D.C."/>
            <person name="Perna N.T."/>
            <person name="Mobley H.L."/>
            <person name="Donnenberg M.S."/>
            <person name="Blattner F.R."/>
        </authorList>
    </citation>
    <scope>NUCLEOTIDE SEQUENCE [LARGE SCALE GENOMIC DNA]</scope>
    <source>
        <strain evidence="3">CFT073 / ATCC 700928 / UPEC</strain>
    </source>
</reference>
<organism evidence="2 3">
    <name type="scientific">Escherichia coli O6:H1 (strain CFT073 / ATCC 700928 / UPEC)</name>
    <dbReference type="NCBI Taxonomy" id="199310"/>
    <lineage>
        <taxon>Bacteria</taxon>
        <taxon>Pseudomonadati</taxon>
        <taxon>Pseudomonadota</taxon>
        <taxon>Gammaproteobacteria</taxon>
        <taxon>Enterobacterales</taxon>
        <taxon>Enterobacteriaceae</taxon>
        <taxon>Escherichia</taxon>
    </lineage>
</organism>
<dbReference type="GO" id="GO:0005886">
    <property type="term" value="C:plasma membrane"/>
    <property type="evidence" value="ECO:0007669"/>
    <property type="project" value="TreeGrafter"/>
</dbReference>
<dbReference type="PANTHER" id="PTHR34980:SF2">
    <property type="entry name" value="INNER MEMBRANE PROTEIN YHAH-RELATED"/>
    <property type="match status" value="1"/>
</dbReference>
<dbReference type="HOGENOM" id="CLU_093674_4_1_6"/>
<evidence type="ECO:0008006" key="4">
    <source>
        <dbReference type="Google" id="ProtNLM"/>
    </source>
</evidence>
<keyword evidence="1" id="KW-0472">Membrane</keyword>
<dbReference type="Pfam" id="PF05656">
    <property type="entry name" value="DUF805"/>
    <property type="match status" value="1"/>
</dbReference>
<dbReference type="InterPro" id="IPR008523">
    <property type="entry name" value="DUF805"/>
</dbReference>
<dbReference type="EMBL" id="AE014075">
    <property type="protein sequence ID" value="AAN82305.1"/>
    <property type="molecule type" value="Genomic_DNA"/>
</dbReference>
<sequence length="129" mass="15215">MSKIEAKMDWYLKVLKNYVGFRGRARRKEYWMFILVNIIFTFVLGLLDKMLGWQRAGGEGILTTIYGILVFLPWWAVQFRRLHDTDRSAWWALLFLIPFIGWLIIIVFNCQAGTPGENRFGPDPKLEQD</sequence>
<dbReference type="KEGG" id="ecc:c3862"/>
<proteinExistence type="predicted"/>
<keyword evidence="3" id="KW-1185">Reference proteome</keyword>
<name>A0A0H2VCP7_ECOL6</name>
<dbReference type="eggNOG" id="COG3152">
    <property type="taxonomic scope" value="Bacteria"/>
</dbReference>
<dbReference type="PANTHER" id="PTHR34980">
    <property type="entry name" value="INNER MEMBRANE PROTEIN-RELATED-RELATED"/>
    <property type="match status" value="1"/>
</dbReference>
<feature type="transmembrane region" description="Helical" evidence="1">
    <location>
        <begin position="89"/>
        <end position="108"/>
    </location>
</feature>
<gene>
    <name evidence="2" type="primary">yhaH</name>
    <name evidence="2" type="ordered locus">c3862</name>
</gene>
<evidence type="ECO:0000313" key="3">
    <source>
        <dbReference type="Proteomes" id="UP000001410"/>
    </source>
</evidence>
<feature type="transmembrane region" description="Helical" evidence="1">
    <location>
        <begin position="30"/>
        <end position="47"/>
    </location>
</feature>
<keyword evidence="1" id="KW-0812">Transmembrane</keyword>
<evidence type="ECO:0000256" key="1">
    <source>
        <dbReference type="SAM" id="Phobius"/>
    </source>
</evidence>
<accession>A0A0H2VCP7</accession>
<feature type="transmembrane region" description="Helical" evidence="1">
    <location>
        <begin position="59"/>
        <end position="77"/>
    </location>
</feature>
<dbReference type="Proteomes" id="UP000001410">
    <property type="component" value="Chromosome"/>
</dbReference>
<dbReference type="AlphaFoldDB" id="A0A0H2VCP7"/>
<keyword evidence="1" id="KW-1133">Transmembrane helix</keyword>
<protein>
    <recommendedName>
        <fullName evidence="4">Inner membrane protein YhaH</fullName>
    </recommendedName>
</protein>